<dbReference type="Proteomes" id="UP001620626">
    <property type="component" value="Unassembled WGS sequence"/>
</dbReference>
<accession>A0ABD2LUT9</accession>
<keyword evidence="4" id="KW-1185">Reference proteome</keyword>
<sequence>MFITTFVVLLSVVCVVSAFFGGGFGFGGDGCCCGDCCCDCCCGCSTPVLLALPCSCCDSFGLYGGSIFGRRKRQEIEVKREELYADKGPKSVDFLNNHKCADPIWLTLLARKWAKESEEKAAENDQQNVTKPIANSPPYSSKIVREGPNTRRMKRRMMANHRKLA</sequence>
<feature type="region of interest" description="Disordered" evidence="1">
    <location>
        <begin position="120"/>
        <end position="151"/>
    </location>
</feature>
<name>A0ABD2LUT9_9BILA</name>
<keyword evidence="2" id="KW-0732">Signal</keyword>
<evidence type="ECO:0008006" key="5">
    <source>
        <dbReference type="Google" id="ProtNLM"/>
    </source>
</evidence>
<organism evidence="3 4">
    <name type="scientific">Heterodera trifolii</name>
    <dbReference type="NCBI Taxonomy" id="157864"/>
    <lineage>
        <taxon>Eukaryota</taxon>
        <taxon>Metazoa</taxon>
        <taxon>Ecdysozoa</taxon>
        <taxon>Nematoda</taxon>
        <taxon>Chromadorea</taxon>
        <taxon>Rhabditida</taxon>
        <taxon>Tylenchina</taxon>
        <taxon>Tylenchomorpha</taxon>
        <taxon>Tylenchoidea</taxon>
        <taxon>Heteroderidae</taxon>
        <taxon>Heteroderinae</taxon>
        <taxon>Heterodera</taxon>
    </lineage>
</organism>
<protein>
    <recommendedName>
        <fullName evidence="5">Secreted protein</fullName>
    </recommendedName>
</protein>
<reference evidence="3 4" key="1">
    <citation type="submission" date="2024-10" db="EMBL/GenBank/DDBJ databases">
        <authorList>
            <person name="Kim D."/>
        </authorList>
    </citation>
    <scope>NUCLEOTIDE SEQUENCE [LARGE SCALE GENOMIC DNA]</scope>
    <source>
        <strain evidence="3">BH-2024</strain>
    </source>
</reference>
<evidence type="ECO:0000313" key="4">
    <source>
        <dbReference type="Proteomes" id="UP001620626"/>
    </source>
</evidence>
<proteinExistence type="predicted"/>
<feature type="signal peptide" evidence="2">
    <location>
        <begin position="1"/>
        <end position="18"/>
    </location>
</feature>
<comment type="caution">
    <text evidence="3">The sequence shown here is derived from an EMBL/GenBank/DDBJ whole genome shotgun (WGS) entry which is preliminary data.</text>
</comment>
<dbReference type="AlphaFoldDB" id="A0ABD2LUT9"/>
<evidence type="ECO:0000256" key="1">
    <source>
        <dbReference type="SAM" id="MobiDB-lite"/>
    </source>
</evidence>
<gene>
    <name evidence="3" type="ORF">niasHT_008205</name>
</gene>
<evidence type="ECO:0000256" key="2">
    <source>
        <dbReference type="SAM" id="SignalP"/>
    </source>
</evidence>
<feature type="chain" id="PRO_5044774981" description="Secreted protein" evidence="2">
    <location>
        <begin position="19"/>
        <end position="165"/>
    </location>
</feature>
<evidence type="ECO:0000313" key="3">
    <source>
        <dbReference type="EMBL" id="KAL3118858.1"/>
    </source>
</evidence>
<dbReference type="EMBL" id="JBICBT010000261">
    <property type="protein sequence ID" value="KAL3118858.1"/>
    <property type="molecule type" value="Genomic_DNA"/>
</dbReference>